<dbReference type="RefSeq" id="WP_324718016.1">
    <property type="nucleotide sequence ID" value="NZ_CP141615.1"/>
</dbReference>
<name>A0ABZ1C0W3_9FIRM</name>
<gene>
    <name evidence="1" type="ORF">U7230_07055</name>
</gene>
<sequence>MGRDGNPRLQARLPIADYRTLQAALDEAGLDLRAFLSRLAAALRAQALQGENAQAPEKTPPAAPAELLVEVGRLLVERDRLKQQYTEYYRRWRRYEQLAEQAEQRLREAEVQAMVRGIDLDRLVAGYHR</sequence>
<protein>
    <submittedName>
        <fullName evidence="1">Uncharacterized protein</fullName>
    </submittedName>
</protein>
<keyword evidence="2" id="KW-1185">Reference proteome</keyword>
<dbReference type="Proteomes" id="UP001332192">
    <property type="component" value="Chromosome"/>
</dbReference>
<accession>A0ABZ1C0W3</accession>
<evidence type="ECO:0000313" key="2">
    <source>
        <dbReference type="Proteomes" id="UP001332192"/>
    </source>
</evidence>
<evidence type="ECO:0000313" key="1">
    <source>
        <dbReference type="EMBL" id="WRP18744.1"/>
    </source>
</evidence>
<organism evidence="1 2">
    <name type="scientific">Carboxydichorda subterranea</name>
    <dbReference type="NCBI Taxonomy" id="3109565"/>
    <lineage>
        <taxon>Bacteria</taxon>
        <taxon>Bacillati</taxon>
        <taxon>Bacillota</taxon>
        <taxon>Limnochordia</taxon>
        <taxon>Limnochordales</taxon>
        <taxon>Geochordaceae</taxon>
        <taxon>Carboxydichorda</taxon>
    </lineage>
</organism>
<reference evidence="1 2" key="1">
    <citation type="journal article" date="2024" name="Front. Microbiol.">
        <title>Novel thermophilic genera Geochorda gen. nov. and Carboxydochorda gen. nov. from the deep terrestrial subsurface reveal the ecophysiological diversity in the class Limnochordia.</title>
        <authorList>
            <person name="Karnachuk O.V."/>
            <person name="Lukina A.P."/>
            <person name="Avakyan M.R."/>
            <person name="Kadnikov V.V."/>
            <person name="Begmatov S."/>
            <person name="Beletsky A.V."/>
            <person name="Vlasova K.G."/>
            <person name="Novikov A.A."/>
            <person name="Shcherbakova V.A."/>
            <person name="Mardanov A.V."/>
            <person name="Ravin N.V."/>
        </authorList>
    </citation>
    <scope>NUCLEOTIDE SEQUENCE [LARGE SCALE GENOMIC DNA]</scope>
    <source>
        <strain evidence="1 2">L945</strain>
    </source>
</reference>
<proteinExistence type="predicted"/>
<dbReference type="EMBL" id="CP141615">
    <property type="protein sequence ID" value="WRP18744.1"/>
    <property type="molecule type" value="Genomic_DNA"/>
</dbReference>